<protein>
    <submittedName>
        <fullName evidence="1">Uncharacterized protein</fullName>
    </submittedName>
</protein>
<evidence type="ECO:0000313" key="1">
    <source>
        <dbReference type="EMBL" id="ALI53969.1"/>
    </source>
</evidence>
<proteinExistence type="predicted"/>
<organism evidence="1 2">
    <name type="scientific">Celeribacter marinus</name>
    <dbReference type="NCBI Taxonomy" id="1397108"/>
    <lineage>
        <taxon>Bacteria</taxon>
        <taxon>Pseudomonadati</taxon>
        <taxon>Pseudomonadota</taxon>
        <taxon>Alphaproteobacteria</taxon>
        <taxon>Rhodobacterales</taxon>
        <taxon>Roseobacteraceae</taxon>
        <taxon>Celeribacter</taxon>
    </lineage>
</organism>
<reference evidence="1 2" key="1">
    <citation type="submission" date="2015-05" db="EMBL/GenBank/DDBJ databases">
        <authorList>
            <person name="Wang D.B."/>
            <person name="Wang M."/>
        </authorList>
    </citation>
    <scope>NUCLEOTIDE SEQUENCE [LARGE SCALE GENOMIC DNA]</scope>
    <source>
        <strain evidence="1 2">IMCC 12053</strain>
    </source>
</reference>
<dbReference type="KEGG" id="cmar:IMCC12053_19"/>
<evidence type="ECO:0000313" key="2">
    <source>
        <dbReference type="Proteomes" id="UP000064920"/>
    </source>
</evidence>
<dbReference type="AlphaFoldDB" id="A0A0P0A6R8"/>
<dbReference type="PATRIC" id="fig|1397108.4.peg.19"/>
<gene>
    <name evidence="1" type="ORF">IMCC12053_19</name>
</gene>
<sequence length="106" mass="11527">MPLEWYSEALGAALELLGGGVQRGILFSDEAPEAVIGKLGLEGFVPEPQGNALTSILLMSQAKVLIGSRSTFSLWGQYLGQSHAFWPQGFDLAKYKRPDAEKDIFV</sequence>
<accession>A0A0P0A6R8</accession>
<dbReference type="Proteomes" id="UP000064920">
    <property type="component" value="Chromosome"/>
</dbReference>
<dbReference type="EMBL" id="CP012023">
    <property type="protein sequence ID" value="ALI53969.1"/>
    <property type="molecule type" value="Genomic_DNA"/>
</dbReference>
<name>A0A0P0A6R8_9RHOB</name>
<keyword evidence="2" id="KW-1185">Reference proteome</keyword>
<dbReference type="STRING" id="1397108.IMCC12053_19"/>